<name>A0A8S4QYC4_9NEOP</name>
<keyword evidence="3" id="KW-1185">Reference proteome</keyword>
<evidence type="ECO:0000256" key="1">
    <source>
        <dbReference type="SAM" id="MobiDB-lite"/>
    </source>
</evidence>
<evidence type="ECO:0000313" key="2">
    <source>
        <dbReference type="EMBL" id="CAH2218157.1"/>
    </source>
</evidence>
<comment type="caution">
    <text evidence="2">The sequence shown here is derived from an EMBL/GenBank/DDBJ whole genome shotgun (WGS) entry which is preliminary data.</text>
</comment>
<sequence>GRLQRDGNLSTKESGCCNGGDSSFGLYREAAAAFARRLHVRLAWAGTARPSCRDHVASRLRDVKYIGWLTAALLDIESCRVAPQPAPPRGFAPRESPRAFGALAPKYRSK</sequence>
<protein>
    <submittedName>
        <fullName evidence="2">Jg3529 protein</fullName>
    </submittedName>
</protein>
<reference evidence="2" key="1">
    <citation type="submission" date="2022-03" db="EMBL/GenBank/DDBJ databases">
        <authorList>
            <person name="Lindestad O."/>
        </authorList>
    </citation>
    <scope>NUCLEOTIDE SEQUENCE</scope>
</reference>
<accession>A0A8S4QYC4</accession>
<dbReference type="AlphaFoldDB" id="A0A8S4QYC4"/>
<evidence type="ECO:0000313" key="3">
    <source>
        <dbReference type="Proteomes" id="UP000838756"/>
    </source>
</evidence>
<feature type="region of interest" description="Disordered" evidence="1">
    <location>
        <begin position="85"/>
        <end position="110"/>
    </location>
</feature>
<dbReference type="Proteomes" id="UP000838756">
    <property type="component" value="Unassembled WGS sequence"/>
</dbReference>
<proteinExistence type="predicted"/>
<organism evidence="2 3">
    <name type="scientific">Pararge aegeria aegeria</name>
    <dbReference type="NCBI Taxonomy" id="348720"/>
    <lineage>
        <taxon>Eukaryota</taxon>
        <taxon>Metazoa</taxon>
        <taxon>Ecdysozoa</taxon>
        <taxon>Arthropoda</taxon>
        <taxon>Hexapoda</taxon>
        <taxon>Insecta</taxon>
        <taxon>Pterygota</taxon>
        <taxon>Neoptera</taxon>
        <taxon>Endopterygota</taxon>
        <taxon>Lepidoptera</taxon>
        <taxon>Glossata</taxon>
        <taxon>Ditrysia</taxon>
        <taxon>Papilionoidea</taxon>
        <taxon>Nymphalidae</taxon>
        <taxon>Satyrinae</taxon>
        <taxon>Satyrini</taxon>
        <taxon>Parargina</taxon>
        <taxon>Pararge</taxon>
    </lineage>
</organism>
<dbReference type="OrthoDB" id="10408657at2759"/>
<gene>
    <name evidence="2" type="primary">jg3529</name>
    <name evidence="2" type="ORF">PAEG_LOCUS6004</name>
</gene>
<dbReference type="EMBL" id="CAKXAJ010019130">
    <property type="protein sequence ID" value="CAH2218157.1"/>
    <property type="molecule type" value="Genomic_DNA"/>
</dbReference>
<feature type="region of interest" description="Disordered" evidence="1">
    <location>
        <begin position="1"/>
        <end position="20"/>
    </location>
</feature>
<feature type="non-terminal residue" evidence="2">
    <location>
        <position position="1"/>
    </location>
</feature>